<gene>
    <name evidence="2" type="ORF">BDV30DRAFT_239756</name>
</gene>
<dbReference type="InterPro" id="IPR051604">
    <property type="entry name" value="Ergot_Alk_Oxidoreductase"/>
</dbReference>
<evidence type="ECO:0000313" key="3">
    <source>
        <dbReference type="Proteomes" id="UP000326289"/>
    </source>
</evidence>
<dbReference type="PANTHER" id="PTHR43162:SF1">
    <property type="entry name" value="PRESTALK A DIFFERENTIATION PROTEIN A"/>
    <property type="match status" value="1"/>
</dbReference>
<proteinExistence type="predicted"/>
<name>A0A5N6IZP2_9EURO</name>
<feature type="domain" description="NmrA-like" evidence="1">
    <location>
        <begin position="2"/>
        <end position="260"/>
    </location>
</feature>
<dbReference type="PANTHER" id="PTHR43162">
    <property type="match status" value="1"/>
</dbReference>
<dbReference type="EMBL" id="ML732808">
    <property type="protein sequence ID" value="KAB8272142.1"/>
    <property type="molecule type" value="Genomic_DNA"/>
</dbReference>
<evidence type="ECO:0000313" key="2">
    <source>
        <dbReference type="EMBL" id="KAB8272142.1"/>
    </source>
</evidence>
<dbReference type="SUPFAM" id="SSF51735">
    <property type="entry name" value="NAD(P)-binding Rossmann-fold domains"/>
    <property type="match status" value="1"/>
</dbReference>
<protein>
    <recommendedName>
        <fullName evidence="1">NmrA-like domain-containing protein</fullName>
    </recommendedName>
</protein>
<dbReference type="Proteomes" id="UP000326289">
    <property type="component" value="Unassembled WGS sequence"/>
</dbReference>
<reference evidence="2 3" key="1">
    <citation type="submission" date="2019-04" db="EMBL/GenBank/DDBJ databases">
        <title>Fungal friends and foes A comparative genomics study of 23 Aspergillus species from section Flavi.</title>
        <authorList>
            <consortium name="DOE Joint Genome Institute"/>
            <person name="Kjaerbolling I."/>
            <person name="Vesth T.C."/>
            <person name="Frisvad J.C."/>
            <person name="Nybo J.L."/>
            <person name="Theobald S."/>
            <person name="Kildgaard S."/>
            <person name="Petersen T.I."/>
            <person name="Kuo A."/>
            <person name="Sato A."/>
            <person name="Lyhne E.K."/>
            <person name="Kogle M.E."/>
            <person name="Wiebenga A."/>
            <person name="Kun R.S."/>
            <person name="Lubbers R.J."/>
            <person name="Makela M.R."/>
            <person name="Barry K."/>
            <person name="Chovatia M."/>
            <person name="Clum A."/>
            <person name="Daum C."/>
            <person name="Haridas S."/>
            <person name="He G."/>
            <person name="LaButti K."/>
            <person name="Lipzen A."/>
            <person name="Mondo S."/>
            <person name="Pangilinan J."/>
            <person name="Riley R."/>
            <person name="Salamov A."/>
            <person name="Simmons B.A."/>
            <person name="Magnuson J.K."/>
            <person name="Henrissat B."/>
            <person name="Mortensen U.H."/>
            <person name="Larsen T.O."/>
            <person name="De vries R.P."/>
            <person name="Grigoriev I.V."/>
            <person name="Machida M."/>
            <person name="Baker S.E."/>
            <person name="Andersen M.R."/>
        </authorList>
    </citation>
    <scope>NUCLEOTIDE SEQUENCE [LARGE SCALE GENOMIC DNA]</scope>
    <source>
        <strain evidence="2 3">CBS 117635</strain>
    </source>
</reference>
<sequence>MIGVLGASGTIGSLLVSKLSGQGHATRALVHHSKAATQLALPHVEVQTGDYTNDGDLHEFLTGLDQLFLLTAPSEEQAEVQNHIIDLAKDASVKGIAKLSAWTAAEDSPLLVSRQHHAIEVHLAASGIPYTILEPHTFMQTTSMAFADEIGRNSTMTSSVTSEAGIFMVDVRDIVEVAAAVLSHAQHRGETLVIHGPEALSYADCASLISRHLGRDIRYNLVTYSEAKERFLKAGMGEFLADTLTTLSRMYNSGKYEPALNTVVEDWAGRPSRTYEDFLEECPHGFQ</sequence>
<accession>A0A5N6IZP2</accession>
<dbReference type="Pfam" id="PF05368">
    <property type="entry name" value="NmrA"/>
    <property type="match status" value="1"/>
</dbReference>
<evidence type="ECO:0000259" key="1">
    <source>
        <dbReference type="Pfam" id="PF05368"/>
    </source>
</evidence>
<dbReference type="Gene3D" id="3.40.50.720">
    <property type="entry name" value="NAD(P)-binding Rossmann-like Domain"/>
    <property type="match status" value="1"/>
</dbReference>
<dbReference type="AlphaFoldDB" id="A0A5N6IZP2"/>
<dbReference type="InterPro" id="IPR036291">
    <property type="entry name" value="NAD(P)-bd_dom_sf"/>
</dbReference>
<organism evidence="2 3">
    <name type="scientific">Aspergillus minisclerotigenes</name>
    <dbReference type="NCBI Taxonomy" id="656917"/>
    <lineage>
        <taxon>Eukaryota</taxon>
        <taxon>Fungi</taxon>
        <taxon>Dikarya</taxon>
        <taxon>Ascomycota</taxon>
        <taxon>Pezizomycotina</taxon>
        <taxon>Eurotiomycetes</taxon>
        <taxon>Eurotiomycetidae</taxon>
        <taxon>Eurotiales</taxon>
        <taxon>Aspergillaceae</taxon>
        <taxon>Aspergillus</taxon>
        <taxon>Aspergillus subgen. Circumdati</taxon>
    </lineage>
</organism>
<dbReference type="InterPro" id="IPR008030">
    <property type="entry name" value="NmrA-like"/>
</dbReference>
<keyword evidence="3" id="KW-1185">Reference proteome</keyword>
<dbReference type="Gene3D" id="3.90.25.10">
    <property type="entry name" value="UDP-galactose 4-epimerase, domain 1"/>
    <property type="match status" value="1"/>
</dbReference>